<keyword evidence="6 8" id="KW-0012">Acyltransferase</keyword>
<gene>
    <name evidence="8" type="primary">lpxD</name>
    <name evidence="8" type="ORF">E5R92_01410</name>
</gene>
<dbReference type="NCBIfam" id="NF002060">
    <property type="entry name" value="PRK00892.1"/>
    <property type="match status" value="1"/>
</dbReference>
<evidence type="ECO:0000256" key="6">
    <source>
        <dbReference type="ARBA" id="ARBA00023315"/>
    </source>
</evidence>
<dbReference type="InterPro" id="IPR007691">
    <property type="entry name" value="LpxD"/>
</dbReference>
<evidence type="ECO:0000256" key="1">
    <source>
        <dbReference type="ARBA" id="ARBA00022516"/>
    </source>
</evidence>
<dbReference type="GO" id="GO:0016020">
    <property type="term" value="C:membrane"/>
    <property type="evidence" value="ECO:0007669"/>
    <property type="project" value="GOC"/>
</dbReference>
<keyword evidence="2" id="KW-0441">Lipid A biosynthesis</keyword>
<dbReference type="GO" id="GO:0009245">
    <property type="term" value="P:lipid A biosynthetic process"/>
    <property type="evidence" value="ECO:0007669"/>
    <property type="project" value="UniProtKB-KW"/>
</dbReference>
<evidence type="ECO:0000256" key="4">
    <source>
        <dbReference type="ARBA" id="ARBA00022737"/>
    </source>
</evidence>
<dbReference type="InterPro" id="IPR011004">
    <property type="entry name" value="Trimer_LpxA-like_sf"/>
</dbReference>
<evidence type="ECO:0000256" key="5">
    <source>
        <dbReference type="ARBA" id="ARBA00023098"/>
    </source>
</evidence>
<keyword evidence="3 8" id="KW-0808">Transferase</keyword>
<evidence type="ECO:0000313" key="9">
    <source>
        <dbReference type="Proteomes" id="UP000501094"/>
    </source>
</evidence>
<dbReference type="NCBIfam" id="TIGR01853">
    <property type="entry name" value="lipid_A_lpxD"/>
    <property type="match status" value="1"/>
</dbReference>
<sequence length="326" mass="35644">MINPFFKNNGPFKISDILQLINLDNFKITNDQKIIDIKDLFTSQKNEITFFHSKKYKNIANNTKASFCITTDILKKELPKSCIPLVVENVLVSTSKITSKFYSSSINDNFDYTARDITETKYKDKVEYGKNVLIGDNVTLGSNCLIGHNTIIEQNVSIGDNCSIGSNVIIRNTLIDNNVKVLDNCVIGKHGFGFFPINEKNLRYPHIGIVIIGENSEIGCGCTIDRGSMSNTVIGKNTFLDNQIHIAHNVKIGKNSIIAGQVGIAGSSILGNNVRIGGQAGISGHLTIGNNVEIAGGSGVIKNISDNSKVMGYPAKNIRDFLKDNK</sequence>
<dbReference type="EMBL" id="CP038852">
    <property type="protein sequence ID" value="QIZ20445.1"/>
    <property type="molecule type" value="Genomic_DNA"/>
</dbReference>
<name>A0A6H1Q2G1_9PROT</name>
<keyword evidence="5" id="KW-0443">Lipid metabolism</keyword>
<dbReference type="PANTHER" id="PTHR43378">
    <property type="entry name" value="UDP-3-O-ACYLGLUCOSAMINE N-ACYLTRANSFERASE"/>
    <property type="match status" value="1"/>
</dbReference>
<dbReference type="KEGG" id="peg:E5R92_01410"/>
<evidence type="ECO:0000313" key="8">
    <source>
        <dbReference type="EMBL" id="QIZ20445.1"/>
    </source>
</evidence>
<dbReference type="InterPro" id="IPR001451">
    <property type="entry name" value="Hexapep"/>
</dbReference>
<dbReference type="PANTHER" id="PTHR43378:SF2">
    <property type="entry name" value="UDP-3-O-ACYLGLUCOSAMINE N-ACYLTRANSFERASE 1, MITOCHONDRIAL-RELATED"/>
    <property type="match status" value="1"/>
</dbReference>
<dbReference type="Gene3D" id="2.160.10.10">
    <property type="entry name" value="Hexapeptide repeat proteins"/>
    <property type="match status" value="1"/>
</dbReference>
<evidence type="ECO:0000256" key="3">
    <source>
        <dbReference type="ARBA" id="ARBA00022679"/>
    </source>
</evidence>
<dbReference type="Proteomes" id="UP000501094">
    <property type="component" value="Chromosome"/>
</dbReference>
<dbReference type="PROSITE" id="PS00101">
    <property type="entry name" value="HEXAPEP_TRANSFERASES"/>
    <property type="match status" value="1"/>
</dbReference>
<proteinExistence type="predicted"/>
<dbReference type="EC" id="2.3.1.191" evidence="8"/>
<evidence type="ECO:0000256" key="2">
    <source>
        <dbReference type="ARBA" id="ARBA00022556"/>
    </source>
</evidence>
<dbReference type="Pfam" id="PF00132">
    <property type="entry name" value="Hexapep"/>
    <property type="match status" value="2"/>
</dbReference>
<dbReference type="Gene3D" id="3.40.1390.10">
    <property type="entry name" value="MurE/MurF, N-terminal domain"/>
    <property type="match status" value="1"/>
</dbReference>
<dbReference type="SUPFAM" id="SSF51161">
    <property type="entry name" value="Trimeric LpxA-like enzymes"/>
    <property type="match status" value="1"/>
</dbReference>
<reference evidence="8 9" key="1">
    <citation type="journal article" date="2020" name="Nat. Microbiol.">
        <title>Lysogenic host-virus interactions in SAR11 marine bacteria.</title>
        <authorList>
            <person name="Morris R.M."/>
            <person name="Cain K.R."/>
            <person name="Hvorecny K.L."/>
            <person name="Kollman J.M."/>
        </authorList>
    </citation>
    <scope>NUCLEOTIDE SEQUENCE [LARGE SCALE GENOMIC DNA]</scope>
    <source>
        <strain evidence="8 9">NP1</strain>
    </source>
</reference>
<dbReference type="CDD" id="cd03352">
    <property type="entry name" value="LbH_LpxD"/>
    <property type="match status" value="1"/>
</dbReference>
<dbReference type="Pfam" id="PF04613">
    <property type="entry name" value="LpxD"/>
    <property type="match status" value="1"/>
</dbReference>
<dbReference type="GO" id="GO:0103118">
    <property type="term" value="F:UDP-3-O-[(3R)-3-hydroxyacyl]-glucosamine N-acyltransferase activity"/>
    <property type="evidence" value="ECO:0007669"/>
    <property type="project" value="UniProtKB-EC"/>
</dbReference>
<dbReference type="AlphaFoldDB" id="A0A6H1Q2G1"/>
<dbReference type="RefSeq" id="WP_168606337.1">
    <property type="nucleotide sequence ID" value="NZ_CP038852.1"/>
</dbReference>
<protein>
    <submittedName>
        <fullName evidence="8">UDP-3-O-(3-hydroxymyristoyl)glucosamine N-acyltransferase</fullName>
        <ecNumber evidence="8">2.3.1.191</ecNumber>
    </submittedName>
</protein>
<evidence type="ECO:0000259" key="7">
    <source>
        <dbReference type="Pfam" id="PF04613"/>
    </source>
</evidence>
<feature type="domain" description="UDP-3-O-[3-hydroxymyristoyl] glucosamine N-acyltransferase non-repeat region" evidence="7">
    <location>
        <begin position="32"/>
        <end position="97"/>
    </location>
</feature>
<dbReference type="InterPro" id="IPR020573">
    <property type="entry name" value="UDP_GlcNAc_AcTrfase_non-rep"/>
</dbReference>
<accession>A0A6H1Q2G1</accession>
<organism evidence="8 9">
    <name type="scientific">Candidatus Pelagibacter giovannonii</name>
    <dbReference type="NCBI Taxonomy" id="2563896"/>
    <lineage>
        <taxon>Bacteria</taxon>
        <taxon>Pseudomonadati</taxon>
        <taxon>Pseudomonadota</taxon>
        <taxon>Alphaproteobacteria</taxon>
        <taxon>Candidatus Pelagibacterales</taxon>
        <taxon>Candidatus Pelagibacteraceae</taxon>
        <taxon>Candidatus Pelagibacter</taxon>
    </lineage>
</organism>
<keyword evidence="4" id="KW-0677">Repeat</keyword>
<keyword evidence="1" id="KW-0444">Lipid biosynthesis</keyword>
<dbReference type="InterPro" id="IPR018357">
    <property type="entry name" value="Hexapep_transf_CS"/>
</dbReference>
<keyword evidence="9" id="KW-1185">Reference proteome</keyword>
<dbReference type="GO" id="GO:0016410">
    <property type="term" value="F:N-acyltransferase activity"/>
    <property type="evidence" value="ECO:0007669"/>
    <property type="project" value="InterPro"/>
</dbReference>